<dbReference type="InterPro" id="IPR017853">
    <property type="entry name" value="GH"/>
</dbReference>
<dbReference type="Proteomes" id="UP001498421">
    <property type="component" value="Unassembled WGS sequence"/>
</dbReference>
<dbReference type="InterPro" id="IPR001223">
    <property type="entry name" value="Glyco_hydro18_cat"/>
</dbReference>
<dbReference type="EMBL" id="JAZAVK010000062">
    <property type="protein sequence ID" value="KAK7426749.1"/>
    <property type="molecule type" value="Genomic_DNA"/>
</dbReference>
<name>A0ABR1I0G2_9HYPO</name>
<keyword evidence="3" id="KW-0326">Glycosidase</keyword>
<dbReference type="Gene3D" id="3.20.20.80">
    <property type="entry name" value="Glycosidases"/>
    <property type="match status" value="1"/>
</dbReference>
<protein>
    <submittedName>
        <fullName evidence="3">Chitinase 2</fullName>
        <ecNumber evidence="3">3.2.1.14</ecNumber>
    </submittedName>
</protein>
<comment type="caution">
    <text evidence="3">The sequence shown here is derived from an EMBL/GenBank/DDBJ whole genome shotgun (WGS) entry which is preliminary data.</text>
</comment>
<keyword evidence="3" id="KW-0378">Hydrolase</keyword>
<evidence type="ECO:0000259" key="2">
    <source>
        <dbReference type="PROSITE" id="PS51910"/>
    </source>
</evidence>
<feature type="region of interest" description="Disordered" evidence="1">
    <location>
        <begin position="325"/>
        <end position="426"/>
    </location>
</feature>
<feature type="compositionally biased region" description="Low complexity" evidence="1">
    <location>
        <begin position="327"/>
        <end position="426"/>
    </location>
</feature>
<dbReference type="Pfam" id="PF00704">
    <property type="entry name" value="Glyco_hydro_18"/>
    <property type="match status" value="1"/>
</dbReference>
<dbReference type="PANTHER" id="PTHR45708">
    <property type="entry name" value="ENDOCHITINASE"/>
    <property type="match status" value="1"/>
</dbReference>
<feature type="domain" description="GH18" evidence="2">
    <location>
        <begin position="11"/>
        <end position="325"/>
    </location>
</feature>
<evidence type="ECO:0000313" key="3">
    <source>
        <dbReference type="EMBL" id="KAK7426749.1"/>
    </source>
</evidence>
<evidence type="ECO:0000313" key="4">
    <source>
        <dbReference type="Proteomes" id="UP001498421"/>
    </source>
</evidence>
<dbReference type="InterPro" id="IPR050542">
    <property type="entry name" value="Glycosyl_Hydrlase18_Chitinase"/>
</dbReference>
<proteinExistence type="predicted"/>
<evidence type="ECO:0000256" key="1">
    <source>
        <dbReference type="SAM" id="MobiDB-lite"/>
    </source>
</evidence>
<dbReference type="GO" id="GO:0008843">
    <property type="term" value="F:endochitinase activity"/>
    <property type="evidence" value="ECO:0007669"/>
    <property type="project" value="UniProtKB-EC"/>
</dbReference>
<dbReference type="PROSITE" id="PS51910">
    <property type="entry name" value="GH18_2"/>
    <property type="match status" value="1"/>
</dbReference>
<reference evidence="3 4" key="1">
    <citation type="journal article" date="2025" name="Microbiol. Resour. Announc.">
        <title>Draft genome sequences for Neonectria magnoliae and Neonectria punicea, canker pathogens of Liriodendron tulipifera and Acer saccharum in West Virginia.</title>
        <authorList>
            <person name="Petronek H.M."/>
            <person name="Kasson M.T."/>
            <person name="Metheny A.M."/>
            <person name="Stauder C.M."/>
            <person name="Lovett B."/>
            <person name="Lynch S.C."/>
            <person name="Garnas J.R."/>
            <person name="Kasson L.R."/>
            <person name="Stajich J.E."/>
        </authorList>
    </citation>
    <scope>NUCLEOTIDE SEQUENCE [LARGE SCALE GENOMIC DNA]</scope>
    <source>
        <strain evidence="3 4">NRRL 64651</strain>
    </source>
</reference>
<keyword evidence="4" id="KW-1185">Reference proteome</keyword>
<accession>A0ABR1I0G2</accession>
<dbReference type="SUPFAM" id="SSF51445">
    <property type="entry name" value="(Trans)glycosidases"/>
    <property type="match status" value="1"/>
</dbReference>
<dbReference type="PANTHER" id="PTHR45708:SF47">
    <property type="entry name" value="ENDOCHITINASE A"/>
    <property type="match status" value="1"/>
</dbReference>
<gene>
    <name evidence="3" type="primary">CHT2_1</name>
    <name evidence="3" type="ORF">QQZ08_006785</name>
</gene>
<organism evidence="3 4">
    <name type="scientific">Neonectria magnoliae</name>
    <dbReference type="NCBI Taxonomy" id="2732573"/>
    <lineage>
        <taxon>Eukaryota</taxon>
        <taxon>Fungi</taxon>
        <taxon>Dikarya</taxon>
        <taxon>Ascomycota</taxon>
        <taxon>Pezizomycotina</taxon>
        <taxon>Sordariomycetes</taxon>
        <taxon>Hypocreomycetidae</taxon>
        <taxon>Hypocreales</taxon>
        <taxon>Nectriaceae</taxon>
        <taxon>Neonectria</taxon>
    </lineage>
</organism>
<dbReference type="EC" id="3.2.1.14" evidence="3"/>
<sequence length="796" mass="83414">MSDISVPATFGGLNGYWGQYGSDSLMSYCDSGVEYVTIAFVNQAPEHNPSGWPGTNFAGHCPGDYYMYGPGDSLKSNLWKNCYLIQEGIPYCQDRGVKVLLSIGGDWNIGDSNYEVSTPDKGVEFANFLYSAYGPKEDSWDGPRPFDGADGPTHINGFDFDIEVALPNEPYIAMINRFRELDSSLIITAAPQCPTSDAYFYMKDLVQHADLDALFIQFYNNGECDLIGDSGSPFENSNYAAWEQILADSDMNQDAKLYVGLPAATSSAGSGFVSAETIAKFVSEAKERPSFGGISLWDLTRGAGNVDPITGKDFNKAVLEALSPEDTTTTSASTSMSSTTSYSSSTTATSASTTSAESSTETTSTSSASTETTSTETTATETTGTKTTGTETTGTETTGTETTGTETTSTETTGTETSSVSASTSTTISTSAAFSIMPSSGWNFTTTTTSATGNSLTLPTTTLTNSLTNSLANSLANNGRATTTTHGGAATTNSASLTTSTVYTTHIYTVTKCPPSVHNCPVGGYVTTEVVPLYTTVCPVMNGAATETGEGYQPEITGAVYHEVKTIYSTNVHTITSCPPEVTNCPLGHVTTELTSYITPVTVPHEIKTAYSTNVYTITKCPPEVTNCPLGHVTTEISSYTTPVAVSNEVETLYSTILHTVTECPPEVTNCPLGQVSTEIASWTTGVAQVTGSKVVEEIPEESKSIIYTTIVVPPVTLETFSKPAATSESKAVSTQKQPQGVAAPTGGCVGEGCSATTSTYTPPAATTMPVTAGASTLGVGLTAAMAVAMLQMFAL</sequence>